<reference evidence="2 3" key="1">
    <citation type="submission" date="2024-08" db="EMBL/GenBank/DDBJ databases">
        <authorList>
            <person name="Ishaq N."/>
        </authorList>
    </citation>
    <scope>NUCLEOTIDE SEQUENCE [LARGE SCALE GENOMIC DNA]</scope>
    <source>
        <strain evidence="2 3">DSM 18651</strain>
    </source>
</reference>
<organism evidence="2 3">
    <name type="scientific">Microbulbifer epialgicus</name>
    <dbReference type="NCBI Taxonomy" id="393907"/>
    <lineage>
        <taxon>Bacteria</taxon>
        <taxon>Pseudomonadati</taxon>
        <taxon>Pseudomonadota</taxon>
        <taxon>Gammaproteobacteria</taxon>
        <taxon>Cellvibrionales</taxon>
        <taxon>Microbulbiferaceae</taxon>
        <taxon>Microbulbifer</taxon>
    </lineage>
</organism>
<evidence type="ECO:0000313" key="2">
    <source>
        <dbReference type="EMBL" id="MFA0809570.1"/>
    </source>
</evidence>
<sequence length="154" mass="15260">MKKILTALTLAIASTGVAADSWSPQGAIGLANVGNIKVSKGIDLNCALSGSATVDAAGNASVGSLSLSTGFLCSNVDFTNLPYTLVGNAGNTVTLQDVTVTAITGNCFGDITGNFNQATGEITFNAAQLPAVGSGADCEITGTISTNPQASFVP</sequence>
<feature type="signal peptide" evidence="1">
    <location>
        <begin position="1"/>
        <end position="18"/>
    </location>
</feature>
<dbReference type="Proteomes" id="UP001569428">
    <property type="component" value="Unassembled WGS sequence"/>
</dbReference>
<evidence type="ECO:0000313" key="3">
    <source>
        <dbReference type="Proteomes" id="UP001569428"/>
    </source>
</evidence>
<gene>
    <name evidence="2" type="ORF">ACCI49_01450</name>
</gene>
<comment type="caution">
    <text evidence="2">The sequence shown here is derived from an EMBL/GenBank/DDBJ whole genome shotgun (WGS) entry which is preliminary data.</text>
</comment>
<dbReference type="EMBL" id="JBGMEK010000002">
    <property type="protein sequence ID" value="MFA0809570.1"/>
    <property type="molecule type" value="Genomic_DNA"/>
</dbReference>
<keyword evidence="3" id="KW-1185">Reference proteome</keyword>
<proteinExistence type="predicted"/>
<name>A0ABV4NU60_9GAMM</name>
<keyword evidence="1" id="KW-0732">Signal</keyword>
<accession>A0ABV4NU60</accession>
<evidence type="ECO:0000256" key="1">
    <source>
        <dbReference type="SAM" id="SignalP"/>
    </source>
</evidence>
<feature type="chain" id="PRO_5046633114" evidence="1">
    <location>
        <begin position="19"/>
        <end position="154"/>
    </location>
</feature>
<protein>
    <submittedName>
        <fullName evidence="2">Uncharacterized protein</fullName>
    </submittedName>
</protein>
<dbReference type="RefSeq" id="WP_371837190.1">
    <property type="nucleotide sequence ID" value="NZ_JBGMEK010000002.1"/>
</dbReference>